<gene>
    <name evidence="2" type="ORF">TRICI_002169</name>
</gene>
<reference evidence="2" key="1">
    <citation type="journal article" date="2019" name="G3 (Bethesda)">
        <title>Genome Assemblies of Two Rare Opportunistic Yeast Pathogens: Diutina rugosa (syn. Candida rugosa) and Trichomonascus ciferrii (syn. Candida ciferrii).</title>
        <authorList>
            <person name="Mixao V."/>
            <person name="Saus E."/>
            <person name="Hansen A.P."/>
            <person name="Lass-Florl C."/>
            <person name="Gabaldon T."/>
        </authorList>
    </citation>
    <scope>NUCLEOTIDE SEQUENCE</scope>
    <source>
        <strain evidence="2">CBS 4856</strain>
    </source>
</reference>
<evidence type="ECO:0000313" key="3">
    <source>
        <dbReference type="Proteomes" id="UP000761534"/>
    </source>
</evidence>
<dbReference type="AlphaFoldDB" id="A0A642V7B2"/>
<dbReference type="EMBL" id="SWFS01000151">
    <property type="protein sequence ID" value="KAA8915657.1"/>
    <property type="molecule type" value="Genomic_DNA"/>
</dbReference>
<dbReference type="PANTHER" id="PTHR22684:SF0">
    <property type="entry name" value="RIBOSOME QUALITY CONTROL COMPLEX SUBUNIT TCF25"/>
    <property type="match status" value="1"/>
</dbReference>
<dbReference type="PANTHER" id="PTHR22684">
    <property type="entry name" value="NULP1-RELATED"/>
    <property type="match status" value="1"/>
</dbReference>
<proteinExistence type="predicted"/>
<dbReference type="InterPro" id="IPR006994">
    <property type="entry name" value="TCF25/Rqc1"/>
</dbReference>
<dbReference type="Proteomes" id="UP000761534">
    <property type="component" value="Unassembled WGS sequence"/>
</dbReference>
<feature type="region of interest" description="Disordered" evidence="1">
    <location>
        <begin position="530"/>
        <end position="552"/>
    </location>
</feature>
<comment type="caution">
    <text evidence="2">The sequence shown here is derived from an EMBL/GenBank/DDBJ whole genome shotgun (WGS) entry which is preliminary data.</text>
</comment>
<feature type="region of interest" description="Disordered" evidence="1">
    <location>
        <begin position="1"/>
        <end position="103"/>
    </location>
</feature>
<name>A0A642V7B2_9ASCO</name>
<feature type="compositionally biased region" description="Acidic residues" evidence="1">
    <location>
        <begin position="25"/>
        <end position="35"/>
    </location>
</feature>
<sequence length="552" mass="63422">MSSRAVKKLYGQESDLLGNDRVKEEDDSSEEEEDVGPAKPNLFALLNAGGDDNDDEEEESEKEEPVEAAKPAVETTTSKSKKKKKKKNKKKKKKGGNDGEEEEDIDKILEESMKKASLDGSKEPQYFKFLQVDTRHLDYEREFRQLFGNDAIERDVDGGNSIFPPATSQPPKDWGGRDGRSIPGTSRKLVLTKIKPHFYPVLRRDILMEEIRGEVDEPGTTEFKFVHSEQYKACQNTFNLLTMMSSDPQTILNHVLPKSFYHVPTLLIIAENLVQTGQHSEAADMLERCLLVYDRALRSNFSFQSGKCRLPFKYFENRGFYLVVFKYIKTLMRRGTWLTAFEFDKLLWSLSPNQDPYGAGYMIDFFAMNAAEYEYIIDLGDDPHFQSVRSARPNLFYSRALAYHKKNPMDHKTTKQLLRTAVSKFPWVASDLLRGYFQHDYEVFPEQAILSGLYVVQMTTFWDNDSQLIKLLKQVCDDPSLKLDPVPQPLEDDVSVDIVRYALLSEQKEVFSLIPKHYLEGEMWADDLIPPQDDISPYPQRGSISRDDIVTD</sequence>
<dbReference type="GO" id="GO:1990112">
    <property type="term" value="C:RQC complex"/>
    <property type="evidence" value="ECO:0007669"/>
    <property type="project" value="TreeGrafter"/>
</dbReference>
<dbReference type="GO" id="GO:0072344">
    <property type="term" value="P:rescue of stalled ribosome"/>
    <property type="evidence" value="ECO:0007669"/>
    <property type="project" value="TreeGrafter"/>
</dbReference>
<evidence type="ECO:0000256" key="1">
    <source>
        <dbReference type="SAM" id="MobiDB-lite"/>
    </source>
</evidence>
<dbReference type="Pfam" id="PF04910">
    <property type="entry name" value="Tcf25"/>
    <property type="match status" value="1"/>
</dbReference>
<dbReference type="VEuPathDB" id="FungiDB:TRICI_002169"/>
<accession>A0A642V7B2</accession>
<evidence type="ECO:0008006" key="4">
    <source>
        <dbReference type="Google" id="ProtNLM"/>
    </source>
</evidence>
<dbReference type="GO" id="GO:1990116">
    <property type="term" value="P:ribosome-associated ubiquitin-dependent protein catabolic process"/>
    <property type="evidence" value="ECO:0007669"/>
    <property type="project" value="TreeGrafter"/>
</dbReference>
<feature type="compositionally biased region" description="Acidic residues" evidence="1">
    <location>
        <begin position="51"/>
        <end position="66"/>
    </location>
</feature>
<feature type="compositionally biased region" description="Basic residues" evidence="1">
    <location>
        <begin position="79"/>
        <end position="94"/>
    </location>
</feature>
<organism evidence="2 3">
    <name type="scientific">Trichomonascus ciferrii</name>
    <dbReference type="NCBI Taxonomy" id="44093"/>
    <lineage>
        <taxon>Eukaryota</taxon>
        <taxon>Fungi</taxon>
        <taxon>Dikarya</taxon>
        <taxon>Ascomycota</taxon>
        <taxon>Saccharomycotina</taxon>
        <taxon>Dipodascomycetes</taxon>
        <taxon>Dipodascales</taxon>
        <taxon>Trichomonascaceae</taxon>
        <taxon>Trichomonascus</taxon>
        <taxon>Trichomonascus ciferrii complex</taxon>
    </lineage>
</organism>
<dbReference type="OrthoDB" id="205993at2759"/>
<keyword evidence="3" id="KW-1185">Reference proteome</keyword>
<protein>
    <recommendedName>
        <fullName evidence="4">Transcription factor 25</fullName>
    </recommendedName>
</protein>
<evidence type="ECO:0000313" key="2">
    <source>
        <dbReference type="EMBL" id="KAA8915657.1"/>
    </source>
</evidence>